<dbReference type="AlphaFoldDB" id="A0AA38S9I3"/>
<dbReference type="InterPro" id="IPR013103">
    <property type="entry name" value="RVT_2"/>
</dbReference>
<dbReference type="Pfam" id="PF07727">
    <property type="entry name" value="RVT_2"/>
    <property type="match status" value="1"/>
</dbReference>
<feature type="domain" description="Reverse transcriptase Ty1/copia-type" evidence="1">
    <location>
        <begin position="123"/>
        <end position="197"/>
    </location>
</feature>
<evidence type="ECO:0000313" key="2">
    <source>
        <dbReference type="EMBL" id="KAJ9538979.1"/>
    </source>
</evidence>
<proteinExistence type="predicted"/>
<organism evidence="2 3">
    <name type="scientific">Centaurea solstitialis</name>
    <name type="common">yellow star-thistle</name>
    <dbReference type="NCBI Taxonomy" id="347529"/>
    <lineage>
        <taxon>Eukaryota</taxon>
        <taxon>Viridiplantae</taxon>
        <taxon>Streptophyta</taxon>
        <taxon>Embryophyta</taxon>
        <taxon>Tracheophyta</taxon>
        <taxon>Spermatophyta</taxon>
        <taxon>Magnoliopsida</taxon>
        <taxon>eudicotyledons</taxon>
        <taxon>Gunneridae</taxon>
        <taxon>Pentapetalae</taxon>
        <taxon>asterids</taxon>
        <taxon>campanulids</taxon>
        <taxon>Asterales</taxon>
        <taxon>Asteraceae</taxon>
        <taxon>Carduoideae</taxon>
        <taxon>Cardueae</taxon>
        <taxon>Centaureinae</taxon>
        <taxon>Centaurea</taxon>
    </lineage>
</organism>
<protein>
    <recommendedName>
        <fullName evidence="1">Reverse transcriptase Ty1/copia-type domain-containing protein</fullName>
    </recommendedName>
</protein>
<evidence type="ECO:0000259" key="1">
    <source>
        <dbReference type="Pfam" id="PF07727"/>
    </source>
</evidence>
<reference evidence="2" key="1">
    <citation type="submission" date="2023-03" db="EMBL/GenBank/DDBJ databases">
        <title>Chromosome-scale reference genome and RAD-based genetic map of yellow starthistle (Centaurea solstitialis) reveal putative structural variation and QTLs associated with invader traits.</title>
        <authorList>
            <person name="Reatini B."/>
            <person name="Cang F.A."/>
            <person name="Jiang Q."/>
            <person name="Mckibben M.T.W."/>
            <person name="Barker M.S."/>
            <person name="Rieseberg L.H."/>
            <person name="Dlugosch K.M."/>
        </authorList>
    </citation>
    <scope>NUCLEOTIDE SEQUENCE</scope>
    <source>
        <strain evidence="2">CAN-66</strain>
        <tissue evidence="2">Leaf</tissue>
    </source>
</reference>
<gene>
    <name evidence="2" type="ORF">OSB04_031712</name>
</gene>
<dbReference type="Proteomes" id="UP001172457">
    <property type="component" value="Chromosome 8"/>
</dbReference>
<evidence type="ECO:0000313" key="3">
    <source>
        <dbReference type="Proteomes" id="UP001172457"/>
    </source>
</evidence>
<dbReference type="EMBL" id="JARYMX010000008">
    <property type="protein sequence ID" value="KAJ9538979.1"/>
    <property type="molecule type" value="Genomic_DNA"/>
</dbReference>
<keyword evidence="3" id="KW-1185">Reference proteome</keyword>
<sequence length="201" mass="22976">MFLKCGVYSLTINGLDKEYYFVEGTQVHDAQRLRGMDSSIGAEKKMKSGYYCWFKLMLLVKDLEAVMVTAAKKLLLLEEDTLVNDKTFDSADEPSNYKEAMAGPEAAKWKEATKSEIQSMYDNHVWELVNHTPGHKTVGNKWIFKKKTDMDGNVHTFKARLFAKGYTQTQGIDQDETFSPVALIKSIWILLAIPTFHDYEI</sequence>
<accession>A0AA38S9I3</accession>
<comment type="caution">
    <text evidence="2">The sequence shown here is derived from an EMBL/GenBank/DDBJ whole genome shotgun (WGS) entry which is preliminary data.</text>
</comment>
<name>A0AA38S9I3_9ASTR</name>